<dbReference type="Proteomes" id="UP000540929">
    <property type="component" value="Unassembled WGS sequence"/>
</dbReference>
<dbReference type="Proteomes" id="UP000572540">
    <property type="component" value="Unassembled WGS sequence"/>
</dbReference>
<dbReference type="AlphaFoldDB" id="A0A7Y9W7J6"/>
<keyword evidence="3" id="KW-1185">Reference proteome</keyword>
<reference evidence="3 4" key="1">
    <citation type="submission" date="2020-07" db="EMBL/GenBank/DDBJ databases">
        <title>Exploring microbial biodiversity for novel pathways involved in the catabolism of aromatic compounds derived from lignin.</title>
        <authorList>
            <person name="Elkins J."/>
        </authorList>
    </citation>
    <scope>NUCLEOTIDE SEQUENCE [LARGE SCALE GENOMIC DNA]</scope>
    <source>
        <strain evidence="1 4">H2C3B</strain>
        <strain evidence="2 3">H2C3C</strain>
    </source>
</reference>
<accession>A0A7Y9W7J6</accession>
<organism evidence="1 4">
    <name type="scientific">Paraburkholderia bryophila</name>
    <dbReference type="NCBI Taxonomy" id="420952"/>
    <lineage>
        <taxon>Bacteria</taxon>
        <taxon>Pseudomonadati</taxon>
        <taxon>Pseudomonadota</taxon>
        <taxon>Betaproteobacteria</taxon>
        <taxon>Burkholderiales</taxon>
        <taxon>Burkholderiaceae</taxon>
        <taxon>Paraburkholderia</taxon>
    </lineage>
</organism>
<evidence type="ECO:0000313" key="2">
    <source>
        <dbReference type="EMBL" id="NYH26597.1"/>
    </source>
</evidence>
<proteinExistence type="predicted"/>
<dbReference type="EMBL" id="JACCAS010000002">
    <property type="protein sequence ID" value="NYH26597.1"/>
    <property type="molecule type" value="Genomic_DNA"/>
</dbReference>
<gene>
    <name evidence="2" type="ORF">GGD40_006168</name>
    <name evidence="1" type="ORF">GGD41_002304</name>
</gene>
<evidence type="ECO:0000313" key="4">
    <source>
        <dbReference type="Proteomes" id="UP000572540"/>
    </source>
</evidence>
<dbReference type="EMBL" id="JACCAU010000001">
    <property type="protein sequence ID" value="NYH15076.1"/>
    <property type="molecule type" value="Genomic_DNA"/>
</dbReference>
<evidence type="ECO:0000313" key="1">
    <source>
        <dbReference type="EMBL" id="NYH15076.1"/>
    </source>
</evidence>
<evidence type="ECO:0000313" key="3">
    <source>
        <dbReference type="Proteomes" id="UP000540929"/>
    </source>
</evidence>
<comment type="caution">
    <text evidence="1">The sequence shown here is derived from an EMBL/GenBank/DDBJ whole genome shotgun (WGS) entry which is preliminary data.</text>
</comment>
<name>A0A7Y9W7J6_9BURK</name>
<protein>
    <submittedName>
        <fullName evidence="1">Uncharacterized protein</fullName>
    </submittedName>
</protein>
<sequence>MLAAMCLNQAYGVGRKDAQSAILQTAASKATHGAHSFSVAHLIVAFPGRENGGSHRSDAP</sequence>